<evidence type="ECO:0000313" key="3">
    <source>
        <dbReference type="EMBL" id="KAK4497669.1"/>
    </source>
</evidence>
<evidence type="ECO:0000256" key="1">
    <source>
        <dbReference type="SAM" id="MobiDB-lite"/>
    </source>
</evidence>
<dbReference type="PANTHER" id="PTHR38848:SF3">
    <property type="entry name" value="G-PROTEIN COUPLED RECEPTORS FAMILY 3 PROFILE DOMAIN-CONTAINING PROTEIN"/>
    <property type="match status" value="1"/>
</dbReference>
<keyword evidence="4" id="KW-1185">Reference proteome</keyword>
<dbReference type="PANTHER" id="PTHR38848">
    <property type="entry name" value="G-PROTEIN COUPLED RECEPTORS FAMILY 3 PROFILE DOMAIN-CONTAINING PROTEIN"/>
    <property type="match status" value="1"/>
</dbReference>
<dbReference type="Proteomes" id="UP001305779">
    <property type="component" value="Unassembled WGS sequence"/>
</dbReference>
<feature type="transmembrane region" description="Helical" evidence="2">
    <location>
        <begin position="35"/>
        <end position="55"/>
    </location>
</feature>
<feature type="region of interest" description="Disordered" evidence="1">
    <location>
        <begin position="320"/>
        <end position="374"/>
    </location>
</feature>
<feature type="transmembrane region" description="Helical" evidence="2">
    <location>
        <begin position="194"/>
        <end position="214"/>
    </location>
</feature>
<feature type="transmembrane region" description="Helical" evidence="2">
    <location>
        <begin position="109"/>
        <end position="131"/>
    </location>
</feature>
<keyword evidence="2" id="KW-1133">Transmembrane helix</keyword>
<name>A0ABR0E8M0_ZASCE</name>
<proteinExistence type="predicted"/>
<sequence>MGTESPGLMSLNLITLPVLGACLTRRLERVHKWTALPVSAWLLLIIYVDSLLFIFVTALLKDIGLNKTTGICDGGILLCLVCYMSTKVLIYTFLWVVRGCLQRRVESKLYLFNCFGMLLPYGVMVVLNFVWRIAYIDVDGKCIIGMELRAMLPLIIFDAVVNLYLNMLFIIPLRKMYSYQHGNGKMRVLAFRTFIGSCATLISSLVNLTILMAVGGEPGWMCLMLCNADILFCVLVLHWATKFDSGGSTHNASCSHPSHDAMASTPWTRLPEPVVHKRCNFFTHCEEDFPEGCLKHHPWDAAKLPHSHSCSESACKSQSTDVQSQELRPTNTQDSEEEQMGIERALQLLTGPPRDPKEEKKERKEKEARAAGRC</sequence>
<feature type="transmembrane region" description="Helical" evidence="2">
    <location>
        <begin position="75"/>
        <end position="97"/>
    </location>
</feature>
<comment type="caution">
    <text evidence="3">The sequence shown here is derived from an EMBL/GenBank/DDBJ whole genome shotgun (WGS) entry which is preliminary data.</text>
</comment>
<organism evidence="3 4">
    <name type="scientific">Zasmidium cellare</name>
    <name type="common">Wine cellar mold</name>
    <name type="synonym">Racodium cellare</name>
    <dbReference type="NCBI Taxonomy" id="395010"/>
    <lineage>
        <taxon>Eukaryota</taxon>
        <taxon>Fungi</taxon>
        <taxon>Dikarya</taxon>
        <taxon>Ascomycota</taxon>
        <taxon>Pezizomycotina</taxon>
        <taxon>Dothideomycetes</taxon>
        <taxon>Dothideomycetidae</taxon>
        <taxon>Mycosphaerellales</taxon>
        <taxon>Mycosphaerellaceae</taxon>
        <taxon>Zasmidium</taxon>
    </lineage>
</organism>
<reference evidence="3 4" key="1">
    <citation type="journal article" date="2023" name="G3 (Bethesda)">
        <title>A chromosome-level genome assembly of Zasmidium syzygii isolated from banana leaves.</title>
        <authorList>
            <person name="van Westerhoven A.C."/>
            <person name="Mehrabi R."/>
            <person name="Talebi R."/>
            <person name="Steentjes M.B.F."/>
            <person name="Corcolon B."/>
            <person name="Chong P.A."/>
            <person name="Kema G.H.J."/>
            <person name="Seidl M.F."/>
        </authorList>
    </citation>
    <scope>NUCLEOTIDE SEQUENCE [LARGE SCALE GENOMIC DNA]</scope>
    <source>
        <strain evidence="3 4">P124</strain>
    </source>
</reference>
<accession>A0ABR0E8M0</accession>
<gene>
    <name evidence="3" type="ORF">PRZ48_010322</name>
</gene>
<feature type="compositionally biased region" description="Polar residues" evidence="1">
    <location>
        <begin position="320"/>
        <end position="333"/>
    </location>
</feature>
<keyword evidence="2" id="KW-0812">Transmembrane</keyword>
<evidence type="ECO:0000256" key="2">
    <source>
        <dbReference type="SAM" id="Phobius"/>
    </source>
</evidence>
<feature type="compositionally biased region" description="Basic and acidic residues" evidence="1">
    <location>
        <begin position="354"/>
        <end position="374"/>
    </location>
</feature>
<evidence type="ECO:0000313" key="4">
    <source>
        <dbReference type="Proteomes" id="UP001305779"/>
    </source>
</evidence>
<keyword evidence="2" id="KW-0472">Membrane</keyword>
<protein>
    <recommendedName>
        <fullName evidence="5">Transmembrane protein</fullName>
    </recommendedName>
</protein>
<evidence type="ECO:0008006" key="5">
    <source>
        <dbReference type="Google" id="ProtNLM"/>
    </source>
</evidence>
<feature type="transmembrane region" description="Helical" evidence="2">
    <location>
        <begin position="6"/>
        <end position="23"/>
    </location>
</feature>
<dbReference type="EMBL" id="JAXOVC010000008">
    <property type="protein sequence ID" value="KAK4497669.1"/>
    <property type="molecule type" value="Genomic_DNA"/>
</dbReference>
<feature type="transmembrane region" description="Helical" evidence="2">
    <location>
        <begin position="151"/>
        <end position="173"/>
    </location>
</feature>